<protein>
    <submittedName>
        <fullName evidence="2">Uncharacterized protein</fullName>
    </submittedName>
</protein>
<comment type="caution">
    <text evidence="2">The sequence shown here is derived from an EMBL/GenBank/DDBJ whole genome shotgun (WGS) entry which is preliminary data.</text>
</comment>
<keyword evidence="3" id="KW-1185">Reference proteome</keyword>
<dbReference type="OrthoDB" id="189855at2759"/>
<proteinExistence type="predicted"/>
<dbReference type="AlphaFoldDB" id="A0A9W6Z8F3"/>
<dbReference type="InterPro" id="IPR016024">
    <property type="entry name" value="ARM-type_fold"/>
</dbReference>
<sequence length="544" mass="59701">MSKSLLPLSTKEKAQGYNPTFPAWESVEEGRKAKLKLEEMEKEFREMGGAEFLGDCAEKERVDLGGVDIGKSHQSSWRVRLVKRGRRNWKRRKEGLPPIYNTDSEGSDEGSSGEGGDSDDGSDDSYARANPVFKSTAEGFYDEYKRGQVEMDDERWIARYGKAGDPLKGTLNDFAVVDETGRIFDDCLNMLRGEGGRYTATAGEILEAMEDGMRMGKKKQKAAEEEGERGNPGASGGAGNEPIVFPSGKTVKKLGQRLEDVRKDNFGSISHPRGLTVGLGGSFDGISGGDFGPYSSVAIYGLRALASVTKLDIKQCEEFMSHKGHRLVLKAMMEHKDNRHVGMFGSLCIANVASGKSGKANATTLAKAGAVKEICRRLEVNKLQDDVCWGGLMALWKLAEAGIYDICEQIVEQGGVKRAVKAGKRHADSIKVHQYGIWMMRELARCGMEEKCRLDEGLFLCGFVSRRYYDNEYIAEAAAELEQLLMAGVDTETAEGRWWRREMEEGRATGGGSVDDHKVVRLLNEHPRGDRDAIFGGGGGGANE</sequence>
<evidence type="ECO:0000313" key="2">
    <source>
        <dbReference type="EMBL" id="GMH46478.1"/>
    </source>
</evidence>
<evidence type="ECO:0000313" key="3">
    <source>
        <dbReference type="Proteomes" id="UP001165082"/>
    </source>
</evidence>
<evidence type="ECO:0000256" key="1">
    <source>
        <dbReference type="SAM" id="MobiDB-lite"/>
    </source>
</evidence>
<dbReference type="SUPFAM" id="SSF48371">
    <property type="entry name" value="ARM repeat"/>
    <property type="match status" value="1"/>
</dbReference>
<dbReference type="EMBL" id="BRXZ01001784">
    <property type="protein sequence ID" value="GMH46478.1"/>
    <property type="molecule type" value="Genomic_DNA"/>
</dbReference>
<dbReference type="InterPro" id="IPR011989">
    <property type="entry name" value="ARM-like"/>
</dbReference>
<feature type="region of interest" description="Disordered" evidence="1">
    <location>
        <begin position="216"/>
        <end position="246"/>
    </location>
</feature>
<dbReference type="Proteomes" id="UP001165082">
    <property type="component" value="Unassembled WGS sequence"/>
</dbReference>
<organism evidence="2 3">
    <name type="scientific">Triparma retinervis</name>
    <dbReference type="NCBI Taxonomy" id="2557542"/>
    <lineage>
        <taxon>Eukaryota</taxon>
        <taxon>Sar</taxon>
        <taxon>Stramenopiles</taxon>
        <taxon>Ochrophyta</taxon>
        <taxon>Bolidophyceae</taxon>
        <taxon>Parmales</taxon>
        <taxon>Triparmaceae</taxon>
        <taxon>Triparma</taxon>
    </lineage>
</organism>
<accession>A0A9W6Z8F3</accession>
<dbReference type="Gene3D" id="1.25.10.10">
    <property type="entry name" value="Leucine-rich Repeat Variant"/>
    <property type="match status" value="1"/>
</dbReference>
<feature type="region of interest" description="Disordered" evidence="1">
    <location>
        <begin position="92"/>
        <end position="128"/>
    </location>
</feature>
<reference evidence="2" key="1">
    <citation type="submission" date="2022-07" db="EMBL/GenBank/DDBJ databases">
        <title>Genome analysis of Parmales, a sister group of diatoms, reveals the evolutionary specialization of diatoms from phago-mixotrophs to photoautotrophs.</title>
        <authorList>
            <person name="Ban H."/>
            <person name="Sato S."/>
            <person name="Yoshikawa S."/>
            <person name="Kazumasa Y."/>
            <person name="Nakamura Y."/>
            <person name="Ichinomiya M."/>
            <person name="Saitoh K."/>
            <person name="Sato N."/>
            <person name="Blanc-Mathieu R."/>
            <person name="Endo H."/>
            <person name="Kuwata A."/>
            <person name="Ogata H."/>
        </authorList>
    </citation>
    <scope>NUCLEOTIDE SEQUENCE</scope>
</reference>
<name>A0A9W6Z8F3_9STRA</name>
<gene>
    <name evidence="2" type="ORF">TrRE_jg8710</name>
</gene>